<gene>
    <name evidence="1" type="ORF">I4F81_000284</name>
</gene>
<dbReference type="Proteomes" id="UP000798662">
    <property type="component" value="Chromosome 1"/>
</dbReference>
<evidence type="ECO:0000313" key="1">
    <source>
        <dbReference type="EMBL" id="KAK1857669.1"/>
    </source>
</evidence>
<protein>
    <submittedName>
        <fullName evidence="1">Uncharacterized protein</fullName>
    </submittedName>
</protein>
<sequence length="421" mass="44362">MPGVLFTNHTPSSSPVPPTHPWADILPPCRPLPLWCALPSLSLPPGAHLPAMDNPVAFALASPLLGRSAVVALPRGAPPVPAVTRSPPPLRRWVTARGRSRCTPVARMSEPPSTSLDALPALPYALVWTPPPPDSTASDPLAGTGAYAIFDARARLRYVGYAKNLRPRLALHGRRVPAACHSVKVYPLPPGAASGGGDPRAAMEAILDGWLAAAGAVPDGNALDRARWEEDPPEVRSNASGPAVAGGGPRPGRVRKVRPPTAPLVRVRPPPRRRDDYDSGDGAYDAHESDAYAERDAYARGPAGADAYDPLDPFSAARSVPEGDAHRGRRRRPGSAANVDGGGRRRAGDGADWQDCDGVWSSADDDWRGGRWESFRRDGEWTEREDWVPIVGVAVIAGFLWLATTLAGGGGGVVGGGTLPM</sequence>
<evidence type="ECO:0000313" key="2">
    <source>
        <dbReference type="Proteomes" id="UP000798662"/>
    </source>
</evidence>
<keyword evidence="2" id="KW-1185">Reference proteome</keyword>
<accession>A0ACC3BIB5</accession>
<name>A0ACC3BIB5_PYRYE</name>
<organism evidence="1 2">
    <name type="scientific">Pyropia yezoensis</name>
    <name type="common">Susabi-nori</name>
    <name type="synonym">Porphyra yezoensis</name>
    <dbReference type="NCBI Taxonomy" id="2788"/>
    <lineage>
        <taxon>Eukaryota</taxon>
        <taxon>Rhodophyta</taxon>
        <taxon>Bangiophyceae</taxon>
        <taxon>Bangiales</taxon>
        <taxon>Bangiaceae</taxon>
        <taxon>Pyropia</taxon>
    </lineage>
</organism>
<reference evidence="1" key="1">
    <citation type="submission" date="2019-11" db="EMBL/GenBank/DDBJ databases">
        <title>Nori genome reveals adaptations in red seaweeds to the harsh intertidal environment.</title>
        <authorList>
            <person name="Wang D."/>
            <person name="Mao Y."/>
        </authorList>
    </citation>
    <scope>NUCLEOTIDE SEQUENCE</scope>
    <source>
        <tissue evidence="1">Gametophyte</tissue>
    </source>
</reference>
<comment type="caution">
    <text evidence="1">The sequence shown here is derived from an EMBL/GenBank/DDBJ whole genome shotgun (WGS) entry which is preliminary data.</text>
</comment>
<proteinExistence type="predicted"/>
<dbReference type="EMBL" id="CM020618">
    <property type="protein sequence ID" value="KAK1857669.1"/>
    <property type="molecule type" value="Genomic_DNA"/>
</dbReference>